<proteinExistence type="predicted"/>
<keyword evidence="4" id="KW-1185">Reference proteome</keyword>
<dbReference type="PANTHER" id="PTHR11439:SF475">
    <property type="entry name" value="CYSTEINE-RICH RLK (RECEPTOR-LIKE PROTEIN KINASE) 8"/>
    <property type="match status" value="1"/>
</dbReference>
<accession>A0A6A3CA97</accession>
<dbReference type="PANTHER" id="PTHR11439">
    <property type="entry name" value="GAG-POL-RELATED RETROTRANSPOSON"/>
    <property type="match status" value="1"/>
</dbReference>
<dbReference type="Pfam" id="PF07727">
    <property type="entry name" value="RVT_2"/>
    <property type="match status" value="1"/>
</dbReference>
<dbReference type="SUPFAM" id="SSF56672">
    <property type="entry name" value="DNA/RNA polymerases"/>
    <property type="match status" value="1"/>
</dbReference>
<dbReference type="InterPro" id="IPR043502">
    <property type="entry name" value="DNA/RNA_pol_sf"/>
</dbReference>
<evidence type="ECO:0000313" key="4">
    <source>
        <dbReference type="Proteomes" id="UP000436088"/>
    </source>
</evidence>
<feature type="compositionally biased region" description="Polar residues" evidence="1">
    <location>
        <begin position="66"/>
        <end position="82"/>
    </location>
</feature>
<evidence type="ECO:0000313" key="3">
    <source>
        <dbReference type="EMBL" id="KAE8724438.1"/>
    </source>
</evidence>
<sequence>MSGRCYTSQNVVFDEASSWWSLEKEVLPDSREFGDKLQQKMGEHVVQLQTSSDESGDPNGDDVEQRVTQNPWQTGVYQQSNEEGGPSETEESIPQSQLRRSTRIRRPNPKYANASIIEEATELKTFEEESQSSEWMTAMKEEIDALQQNQTWDLVPKIKYVKPISCKWVYKIKRRPDGAIESPVAKLTTVRVLLALAANKDWNLWQMDVKNVFLHGELDREIYMTQPMGFQSQDHPEYVCKLRKALYGLKQAPRAWYGKITEFLTKSGYSVTPAYSSLFVKANEGKLAIVLVYVDDLIITGDDEAEILRTKENLSVHFQMKELGQLKHFLGLEVDRTHKGIFLCQQKYAKDLLKRFGMLECKSTSTPIEPNVKMCAHEGKDLEDATIRSMQNPKKPYLEAFRRILRYVKSTIDYGLLYKECEDCKLVGYCDADYAGDHDTRRSTTGYVFKLGSGTISWCSKRQPTVSLSTTEAEYRAAAMTAQESTWLIQLMNNLHQPVDYAIPLYCDNQSAIRLAENPVFHAITKHVEVQCWKV</sequence>
<organism evidence="3 4">
    <name type="scientific">Hibiscus syriacus</name>
    <name type="common">Rose of Sharon</name>
    <dbReference type="NCBI Taxonomy" id="106335"/>
    <lineage>
        <taxon>Eukaryota</taxon>
        <taxon>Viridiplantae</taxon>
        <taxon>Streptophyta</taxon>
        <taxon>Embryophyta</taxon>
        <taxon>Tracheophyta</taxon>
        <taxon>Spermatophyta</taxon>
        <taxon>Magnoliopsida</taxon>
        <taxon>eudicotyledons</taxon>
        <taxon>Gunneridae</taxon>
        <taxon>Pentapetalae</taxon>
        <taxon>rosids</taxon>
        <taxon>malvids</taxon>
        <taxon>Malvales</taxon>
        <taxon>Malvaceae</taxon>
        <taxon>Malvoideae</taxon>
        <taxon>Hibiscus</taxon>
    </lineage>
</organism>
<dbReference type="InterPro" id="IPR013103">
    <property type="entry name" value="RVT_2"/>
</dbReference>
<dbReference type="CDD" id="cd09272">
    <property type="entry name" value="RNase_HI_RT_Ty1"/>
    <property type="match status" value="1"/>
</dbReference>
<feature type="domain" description="Reverse transcriptase Ty1/copia-type" evidence="2">
    <location>
        <begin position="180"/>
        <end position="369"/>
    </location>
</feature>
<feature type="region of interest" description="Disordered" evidence="1">
    <location>
        <begin position="42"/>
        <end position="105"/>
    </location>
</feature>
<comment type="caution">
    <text evidence="3">The sequence shown here is derived from an EMBL/GenBank/DDBJ whole genome shotgun (WGS) entry which is preliminary data.</text>
</comment>
<evidence type="ECO:0000259" key="2">
    <source>
        <dbReference type="Pfam" id="PF07727"/>
    </source>
</evidence>
<gene>
    <name evidence="3" type="ORF">F3Y22_tig00010533pilonHSYRG00409</name>
</gene>
<dbReference type="EMBL" id="VEPZ02000472">
    <property type="protein sequence ID" value="KAE8724438.1"/>
    <property type="molecule type" value="Genomic_DNA"/>
</dbReference>
<reference evidence="3" key="1">
    <citation type="submission" date="2019-09" db="EMBL/GenBank/DDBJ databases">
        <title>Draft genome information of white flower Hibiscus syriacus.</title>
        <authorList>
            <person name="Kim Y.-M."/>
        </authorList>
    </citation>
    <scope>NUCLEOTIDE SEQUENCE [LARGE SCALE GENOMIC DNA]</scope>
    <source>
        <strain evidence="3">YM2019G1</strain>
    </source>
</reference>
<dbReference type="AlphaFoldDB" id="A0A6A3CA97"/>
<protein>
    <submittedName>
        <fullName evidence="3">PLAC8 family protein</fullName>
    </submittedName>
</protein>
<evidence type="ECO:0000256" key="1">
    <source>
        <dbReference type="SAM" id="MobiDB-lite"/>
    </source>
</evidence>
<dbReference type="Proteomes" id="UP000436088">
    <property type="component" value="Unassembled WGS sequence"/>
</dbReference>
<name>A0A6A3CA97_HIBSY</name>